<reference evidence="2" key="1">
    <citation type="journal article" date="2015" name="Genome Biol. Evol.">
        <title>Organellar Genomes of White Spruce (Picea glauca): Assembly and Annotation.</title>
        <authorList>
            <person name="Jackman S.D."/>
            <person name="Warren R.L."/>
            <person name="Gibb E.A."/>
            <person name="Vandervalk B.P."/>
            <person name="Mohamadi H."/>
            <person name="Chu J."/>
            <person name="Raymond A."/>
            <person name="Pleasance S."/>
            <person name="Coope R."/>
            <person name="Wildung M.R."/>
            <person name="Ritland C.E."/>
            <person name="Bousquet J."/>
            <person name="Jones S.J."/>
            <person name="Bohlmann J."/>
            <person name="Birol I."/>
        </authorList>
    </citation>
    <scope>NUCLEOTIDE SEQUENCE [LARGE SCALE GENOMIC DNA]</scope>
    <source>
        <tissue evidence="2">Flushing bud</tissue>
    </source>
</reference>
<proteinExistence type="predicted"/>
<dbReference type="AlphaFoldDB" id="A0A101LYV1"/>
<sequence>MSSRQPQDHPDLPSPPVHWIRLFHGGGQFSVKQGYLSNLISQDLPPQAAQWKRLWSGDCLPKVRLFCWVLVHGRILTAENMKQRGIQEPSRYSVWLRKKQRNIFS</sequence>
<evidence type="ECO:0000313" key="2">
    <source>
        <dbReference type="EMBL" id="KUM47713.1"/>
    </source>
</evidence>
<comment type="caution">
    <text evidence="2">The sequence shown here is derived from an EMBL/GenBank/DDBJ whole genome shotgun (WGS) entry which is preliminary data.</text>
</comment>
<keyword evidence="2" id="KW-0496">Mitochondrion</keyword>
<feature type="domain" description="Reverse transcriptase zinc-binding" evidence="1">
    <location>
        <begin position="29"/>
        <end position="91"/>
    </location>
</feature>
<protein>
    <recommendedName>
        <fullName evidence="1">Reverse transcriptase zinc-binding domain-containing protein</fullName>
    </recommendedName>
</protein>
<gene>
    <name evidence="2" type="ORF">ABT39_MTgene5900</name>
</gene>
<organism evidence="2">
    <name type="scientific">Picea glauca</name>
    <name type="common">White spruce</name>
    <name type="synonym">Pinus glauca</name>
    <dbReference type="NCBI Taxonomy" id="3330"/>
    <lineage>
        <taxon>Eukaryota</taxon>
        <taxon>Viridiplantae</taxon>
        <taxon>Streptophyta</taxon>
        <taxon>Embryophyta</taxon>
        <taxon>Tracheophyta</taxon>
        <taxon>Spermatophyta</taxon>
        <taxon>Pinopsida</taxon>
        <taxon>Pinidae</taxon>
        <taxon>Conifers I</taxon>
        <taxon>Pinales</taxon>
        <taxon>Pinaceae</taxon>
        <taxon>Picea</taxon>
    </lineage>
</organism>
<geneLocation type="mitochondrion" evidence="2"/>
<dbReference type="Pfam" id="PF13966">
    <property type="entry name" value="zf-RVT"/>
    <property type="match status" value="1"/>
</dbReference>
<accession>A0A101LYV1</accession>
<name>A0A101LYV1_PICGL</name>
<evidence type="ECO:0000259" key="1">
    <source>
        <dbReference type="Pfam" id="PF13966"/>
    </source>
</evidence>
<dbReference type="EMBL" id="LKAM01000007">
    <property type="protein sequence ID" value="KUM47713.1"/>
    <property type="molecule type" value="Genomic_DNA"/>
</dbReference>
<dbReference type="InterPro" id="IPR026960">
    <property type="entry name" value="RVT-Znf"/>
</dbReference>